<organism evidence="1 2">
    <name type="scientific">Paramecium pentaurelia</name>
    <dbReference type="NCBI Taxonomy" id="43138"/>
    <lineage>
        <taxon>Eukaryota</taxon>
        <taxon>Sar</taxon>
        <taxon>Alveolata</taxon>
        <taxon>Ciliophora</taxon>
        <taxon>Intramacronucleata</taxon>
        <taxon>Oligohymenophorea</taxon>
        <taxon>Peniculida</taxon>
        <taxon>Parameciidae</taxon>
        <taxon>Paramecium</taxon>
    </lineage>
</organism>
<protein>
    <submittedName>
        <fullName evidence="1">Uncharacterized protein</fullName>
    </submittedName>
</protein>
<keyword evidence="2" id="KW-1185">Reference proteome</keyword>
<gene>
    <name evidence="1" type="ORF">PPENT_87.1.T0270040</name>
</gene>
<evidence type="ECO:0000313" key="2">
    <source>
        <dbReference type="Proteomes" id="UP000689195"/>
    </source>
</evidence>
<accession>A0A8S1TV08</accession>
<proteinExistence type="predicted"/>
<sequence>MAHQKQNNMTYKTQIEKLHTTSISYLWHTQQNMLLESYSRS</sequence>
<dbReference type="EMBL" id="CAJJDO010000027">
    <property type="protein sequence ID" value="CAD8155337.1"/>
    <property type="molecule type" value="Genomic_DNA"/>
</dbReference>
<reference evidence="1" key="1">
    <citation type="submission" date="2021-01" db="EMBL/GenBank/DDBJ databases">
        <authorList>
            <consortium name="Genoscope - CEA"/>
            <person name="William W."/>
        </authorList>
    </citation>
    <scope>NUCLEOTIDE SEQUENCE</scope>
</reference>
<evidence type="ECO:0000313" key="1">
    <source>
        <dbReference type="EMBL" id="CAD8155337.1"/>
    </source>
</evidence>
<dbReference type="Proteomes" id="UP000689195">
    <property type="component" value="Unassembled WGS sequence"/>
</dbReference>
<comment type="caution">
    <text evidence="1">The sequence shown here is derived from an EMBL/GenBank/DDBJ whole genome shotgun (WGS) entry which is preliminary data.</text>
</comment>
<name>A0A8S1TV08_9CILI</name>
<dbReference type="AlphaFoldDB" id="A0A8S1TV08"/>